<evidence type="ECO:0000259" key="1">
    <source>
        <dbReference type="Pfam" id="PF01370"/>
    </source>
</evidence>
<organism evidence="2 3">
    <name type="scientific">Paenibacillus sabuli</name>
    <dbReference type="NCBI Taxonomy" id="2772509"/>
    <lineage>
        <taxon>Bacteria</taxon>
        <taxon>Bacillati</taxon>
        <taxon>Bacillota</taxon>
        <taxon>Bacilli</taxon>
        <taxon>Bacillales</taxon>
        <taxon>Paenibacillaceae</taxon>
        <taxon>Paenibacillus</taxon>
    </lineage>
</organism>
<comment type="caution">
    <text evidence="2">The sequence shown here is derived from an EMBL/GenBank/DDBJ whole genome shotgun (WGS) entry which is preliminary data.</text>
</comment>
<gene>
    <name evidence="2" type="ORF">IDH44_20650</name>
</gene>
<protein>
    <submittedName>
        <fullName evidence="2">NAD(P)-dependent oxidoreductase</fullName>
    </submittedName>
</protein>
<dbReference type="InterPro" id="IPR051783">
    <property type="entry name" value="NAD(P)-dependent_oxidoreduct"/>
</dbReference>
<dbReference type="InterPro" id="IPR036291">
    <property type="entry name" value="NAD(P)-bd_dom_sf"/>
</dbReference>
<accession>A0A927GUE1</accession>
<proteinExistence type="predicted"/>
<dbReference type="InterPro" id="IPR001509">
    <property type="entry name" value="Epimerase_deHydtase"/>
</dbReference>
<reference evidence="2" key="1">
    <citation type="submission" date="2020-09" db="EMBL/GenBank/DDBJ databases">
        <title>A novel bacterium of genus Paenibacillus, isolated from South China Sea.</title>
        <authorList>
            <person name="Huang H."/>
            <person name="Mo K."/>
            <person name="Hu Y."/>
        </authorList>
    </citation>
    <scope>NUCLEOTIDE SEQUENCE</scope>
    <source>
        <strain evidence="2">IB182496</strain>
    </source>
</reference>
<sequence length="329" mass="35177">MRILVTGATGFLGSRTALLLKEAGWSVTGGGRDPQAGARLEAQGVPFLPLDLRDGAAIDRACSGMDAVVHCAALSSPWGRYRDFYATNVEGTARIAESCLRGGAGRLVFVSSPSVYFDYRDRLLTRESDPPARRPANAYAATKLEAERVVAACSERGLAAVILRPRALFGPGDPALFPRLMRVGSGRGIPLMKGGAALIDLTYVDDAARAIIQACTAPGAPGQTLNLSGGEPRTLLAIMTRLSELLELPLRTRPVARPAALAAGSLLEMAYRILPLPGGEPPFTRYSVAQLAYSQTLDLTEARRVLGYAPQVGVDEGLRRFAQWWRSSR</sequence>
<dbReference type="RefSeq" id="WP_190920713.1">
    <property type="nucleotide sequence ID" value="NZ_JACXIZ010000041.1"/>
</dbReference>
<dbReference type="Gene3D" id="3.40.50.720">
    <property type="entry name" value="NAD(P)-binding Rossmann-like Domain"/>
    <property type="match status" value="1"/>
</dbReference>
<dbReference type="AlphaFoldDB" id="A0A927GUE1"/>
<dbReference type="SUPFAM" id="SSF51735">
    <property type="entry name" value="NAD(P)-binding Rossmann-fold domains"/>
    <property type="match status" value="1"/>
</dbReference>
<feature type="domain" description="NAD-dependent epimerase/dehydratase" evidence="1">
    <location>
        <begin position="3"/>
        <end position="226"/>
    </location>
</feature>
<evidence type="ECO:0000313" key="3">
    <source>
        <dbReference type="Proteomes" id="UP000621560"/>
    </source>
</evidence>
<dbReference type="PANTHER" id="PTHR48079">
    <property type="entry name" value="PROTEIN YEEZ"/>
    <property type="match status" value="1"/>
</dbReference>
<evidence type="ECO:0000313" key="2">
    <source>
        <dbReference type="EMBL" id="MBD2847607.1"/>
    </source>
</evidence>
<dbReference type="GO" id="GO:0004029">
    <property type="term" value="F:aldehyde dehydrogenase (NAD+) activity"/>
    <property type="evidence" value="ECO:0007669"/>
    <property type="project" value="TreeGrafter"/>
</dbReference>
<dbReference type="PANTHER" id="PTHR48079:SF6">
    <property type="entry name" value="NAD(P)-BINDING DOMAIN-CONTAINING PROTEIN-RELATED"/>
    <property type="match status" value="1"/>
</dbReference>
<dbReference type="Proteomes" id="UP000621560">
    <property type="component" value="Unassembled WGS sequence"/>
</dbReference>
<dbReference type="EMBL" id="JACXIZ010000041">
    <property type="protein sequence ID" value="MBD2847607.1"/>
    <property type="molecule type" value="Genomic_DNA"/>
</dbReference>
<name>A0A927GUE1_9BACL</name>
<keyword evidence="3" id="KW-1185">Reference proteome</keyword>
<dbReference type="GO" id="GO:0005737">
    <property type="term" value="C:cytoplasm"/>
    <property type="evidence" value="ECO:0007669"/>
    <property type="project" value="TreeGrafter"/>
</dbReference>
<dbReference type="Pfam" id="PF01370">
    <property type="entry name" value="Epimerase"/>
    <property type="match status" value="1"/>
</dbReference>